<organism evidence="2 3">
    <name type="scientific">Neolentinus lepideus HHB14362 ss-1</name>
    <dbReference type="NCBI Taxonomy" id="1314782"/>
    <lineage>
        <taxon>Eukaryota</taxon>
        <taxon>Fungi</taxon>
        <taxon>Dikarya</taxon>
        <taxon>Basidiomycota</taxon>
        <taxon>Agaricomycotina</taxon>
        <taxon>Agaricomycetes</taxon>
        <taxon>Gloeophyllales</taxon>
        <taxon>Gloeophyllaceae</taxon>
        <taxon>Neolentinus</taxon>
    </lineage>
</organism>
<keyword evidence="3" id="KW-1185">Reference proteome</keyword>
<protein>
    <recommendedName>
        <fullName evidence="1">RNase H type-1 domain-containing protein</fullName>
    </recommendedName>
</protein>
<dbReference type="InterPro" id="IPR002156">
    <property type="entry name" value="RNaseH_domain"/>
</dbReference>
<dbReference type="GO" id="GO:0003676">
    <property type="term" value="F:nucleic acid binding"/>
    <property type="evidence" value="ECO:0007669"/>
    <property type="project" value="InterPro"/>
</dbReference>
<dbReference type="Gene3D" id="3.30.420.10">
    <property type="entry name" value="Ribonuclease H-like superfamily/Ribonuclease H"/>
    <property type="match status" value="1"/>
</dbReference>
<dbReference type="InterPro" id="IPR012337">
    <property type="entry name" value="RNaseH-like_sf"/>
</dbReference>
<dbReference type="PROSITE" id="PS50879">
    <property type="entry name" value="RNASE_H_1"/>
    <property type="match status" value="1"/>
</dbReference>
<dbReference type="STRING" id="1314782.A0A165P3E5"/>
<dbReference type="InterPro" id="IPR036397">
    <property type="entry name" value="RNaseH_sf"/>
</dbReference>
<evidence type="ECO:0000313" key="2">
    <source>
        <dbReference type="EMBL" id="KZT20462.1"/>
    </source>
</evidence>
<dbReference type="InParanoid" id="A0A165P3E5"/>
<dbReference type="SUPFAM" id="SSF53098">
    <property type="entry name" value="Ribonuclease H-like"/>
    <property type="match status" value="1"/>
</dbReference>
<feature type="domain" description="RNase H type-1" evidence="1">
    <location>
        <begin position="1"/>
        <end position="64"/>
    </location>
</feature>
<dbReference type="CDD" id="cd09276">
    <property type="entry name" value="Rnase_HI_RT_non_LTR"/>
    <property type="match status" value="1"/>
</dbReference>
<reference evidence="2 3" key="1">
    <citation type="journal article" date="2016" name="Mol. Biol. Evol.">
        <title>Comparative Genomics of Early-Diverging Mushroom-Forming Fungi Provides Insights into the Origins of Lignocellulose Decay Capabilities.</title>
        <authorList>
            <person name="Nagy L.G."/>
            <person name="Riley R."/>
            <person name="Tritt A."/>
            <person name="Adam C."/>
            <person name="Daum C."/>
            <person name="Floudas D."/>
            <person name="Sun H."/>
            <person name="Yadav J.S."/>
            <person name="Pangilinan J."/>
            <person name="Larsson K.H."/>
            <person name="Matsuura K."/>
            <person name="Barry K."/>
            <person name="Labutti K."/>
            <person name="Kuo R."/>
            <person name="Ohm R.A."/>
            <person name="Bhattacharya S.S."/>
            <person name="Shirouzu T."/>
            <person name="Yoshinaga Y."/>
            <person name="Martin F.M."/>
            <person name="Grigoriev I.V."/>
            <person name="Hibbett D.S."/>
        </authorList>
    </citation>
    <scope>NUCLEOTIDE SEQUENCE [LARGE SCALE GENOMIC DNA]</scope>
    <source>
        <strain evidence="2 3">HHB14362 ss-1</strain>
    </source>
</reference>
<evidence type="ECO:0000259" key="1">
    <source>
        <dbReference type="PROSITE" id="PS50879"/>
    </source>
</evidence>
<dbReference type="AlphaFoldDB" id="A0A165P3E5"/>
<gene>
    <name evidence="2" type="ORF">NEOLEDRAFT_1122668</name>
</gene>
<dbReference type="Pfam" id="PF00075">
    <property type="entry name" value="RNase_H"/>
    <property type="match status" value="1"/>
</dbReference>
<proteinExistence type="predicted"/>
<feature type="non-terminal residue" evidence="2">
    <location>
        <position position="123"/>
    </location>
</feature>
<dbReference type="EMBL" id="KV425620">
    <property type="protein sequence ID" value="KZT20462.1"/>
    <property type="molecule type" value="Genomic_DNA"/>
</dbReference>
<dbReference type="Proteomes" id="UP000076761">
    <property type="component" value="Unassembled WGS sequence"/>
</dbReference>
<accession>A0A165P3E5</accession>
<dbReference type="GO" id="GO:0004523">
    <property type="term" value="F:RNA-DNA hybrid ribonuclease activity"/>
    <property type="evidence" value="ECO:0007669"/>
    <property type="project" value="InterPro"/>
</dbReference>
<dbReference type="OrthoDB" id="3265515at2759"/>
<name>A0A165P3E5_9AGAM</name>
<evidence type="ECO:0000313" key="3">
    <source>
        <dbReference type="Proteomes" id="UP000076761"/>
    </source>
</evidence>
<sequence length="123" mass="14323">MAVLQALPTRKVRPGYHILQHIRNQAQRLIDRHKDLKIVLRWVPGHKDLEGNELADKEAKRAAKGKTSATHLLPQILRRKPLPLSVSALKQAYRTRLMKQWKKEWKQSPRYERTAAIDPKLPS</sequence>